<comment type="caution">
    <text evidence="9">The sequence shown here is derived from an EMBL/GenBank/DDBJ whole genome shotgun (WGS) entry which is preliminary data.</text>
</comment>
<keyword evidence="5 7" id="KW-0472">Membrane</keyword>
<evidence type="ECO:0000256" key="5">
    <source>
        <dbReference type="ARBA" id="ARBA00023136"/>
    </source>
</evidence>
<sequence length="402" mass="45841">MFFSKPCWFVNDVCGIICMIFGEFLLLYASLVLNFLFIPTFLESGKVVAFVSNIIFYNLLFILSSLCHLITTTTDPGVMPNGDDKGEIILPIELQSQSSSIRSCIKCNNLKPPRTHHCSVCKRCVFMMDHHCPWINNCVGVNNQKQFLLFLFYIFLFSVYSLTLICYSFYSCFSCPDQVNSIVVNENLVGTSLGLSVSVDDNLKSTQGCSMTPVMLIFGFTVIVESLIFGIFCIAMLIDQIICIVNNTTGIEHLKQEFVYRKKKGAYSLFSQVFGGKFSWRWFLPTKTRSSFRTNNFDISSFLDIEFGDFNLDPEYGSDDFDQVNSNKSRNSMTMERHISKNKSGRVNCCSILRSIEPTSMMLIRGAEDFSILETEENEIERLESRNAYNKNEIKMDDLQNS</sequence>
<dbReference type="InterPro" id="IPR039859">
    <property type="entry name" value="PFA4/ZDH16/20/ERF2-like"/>
</dbReference>
<name>A0AAV9Y3C0_9CRYT</name>
<keyword evidence="3 7" id="KW-0812">Transmembrane</keyword>
<organism evidence="9 10">
    <name type="scientific">Cryptosporidium xiaoi</name>
    <dbReference type="NCBI Taxonomy" id="659607"/>
    <lineage>
        <taxon>Eukaryota</taxon>
        <taxon>Sar</taxon>
        <taxon>Alveolata</taxon>
        <taxon>Apicomplexa</taxon>
        <taxon>Conoidasida</taxon>
        <taxon>Coccidia</taxon>
        <taxon>Eucoccidiorida</taxon>
        <taxon>Eimeriorina</taxon>
        <taxon>Cryptosporidiidae</taxon>
        <taxon>Cryptosporidium</taxon>
    </lineage>
</organism>
<evidence type="ECO:0000313" key="9">
    <source>
        <dbReference type="EMBL" id="KAK6591019.1"/>
    </source>
</evidence>
<evidence type="ECO:0000256" key="3">
    <source>
        <dbReference type="ARBA" id="ARBA00022692"/>
    </source>
</evidence>
<comment type="subcellular location">
    <subcellularLocation>
        <location evidence="1">Membrane</location>
        <topology evidence="1">Multi-pass membrane protein</topology>
    </subcellularLocation>
</comment>
<keyword evidence="4 7" id="KW-1133">Transmembrane helix</keyword>
<evidence type="ECO:0000256" key="2">
    <source>
        <dbReference type="ARBA" id="ARBA00022679"/>
    </source>
</evidence>
<feature type="transmembrane region" description="Helical" evidence="7">
    <location>
        <begin position="214"/>
        <end position="238"/>
    </location>
</feature>
<keyword evidence="10" id="KW-1185">Reference proteome</keyword>
<dbReference type="PROSITE" id="PS50216">
    <property type="entry name" value="DHHC"/>
    <property type="match status" value="1"/>
</dbReference>
<protein>
    <recommendedName>
        <fullName evidence="7">Palmitoyltransferase</fullName>
        <ecNumber evidence="7">2.3.1.225</ecNumber>
    </recommendedName>
</protein>
<dbReference type="GO" id="GO:0016020">
    <property type="term" value="C:membrane"/>
    <property type="evidence" value="ECO:0007669"/>
    <property type="project" value="UniProtKB-SubCell"/>
</dbReference>
<comment type="similarity">
    <text evidence="7">Belongs to the DHHC palmitoyltransferase family.</text>
</comment>
<reference evidence="9 10" key="1">
    <citation type="submission" date="2023-10" db="EMBL/GenBank/DDBJ databases">
        <title>Comparative genomics analysis reveals potential genetic determinants of host preference in Cryptosporidium xiaoi.</title>
        <authorList>
            <person name="Xiao L."/>
            <person name="Li J."/>
        </authorList>
    </citation>
    <scope>NUCLEOTIDE SEQUENCE [LARGE SCALE GENOMIC DNA]</scope>
    <source>
        <strain evidence="9 10">52996</strain>
    </source>
</reference>
<dbReference type="AlphaFoldDB" id="A0AAV9Y3C0"/>
<dbReference type="GO" id="GO:0019706">
    <property type="term" value="F:protein-cysteine S-palmitoyltransferase activity"/>
    <property type="evidence" value="ECO:0007669"/>
    <property type="project" value="UniProtKB-EC"/>
</dbReference>
<evidence type="ECO:0000256" key="4">
    <source>
        <dbReference type="ARBA" id="ARBA00022989"/>
    </source>
</evidence>
<dbReference type="InterPro" id="IPR001594">
    <property type="entry name" value="Palmitoyltrfase_DHHC"/>
</dbReference>
<feature type="domain" description="Palmitoyltransferase DHHC" evidence="8">
    <location>
        <begin position="101"/>
        <end position="256"/>
    </location>
</feature>
<evidence type="ECO:0000256" key="1">
    <source>
        <dbReference type="ARBA" id="ARBA00004141"/>
    </source>
</evidence>
<gene>
    <name evidence="9" type="ORF">RS030_111765</name>
</gene>
<dbReference type="Pfam" id="PF01529">
    <property type="entry name" value="DHHC"/>
    <property type="match status" value="1"/>
</dbReference>
<proteinExistence type="inferred from homology"/>
<keyword evidence="6 7" id="KW-0012">Acyltransferase</keyword>
<evidence type="ECO:0000256" key="7">
    <source>
        <dbReference type="RuleBase" id="RU079119"/>
    </source>
</evidence>
<dbReference type="EC" id="2.3.1.225" evidence="7"/>
<feature type="transmembrane region" description="Helical" evidence="7">
    <location>
        <begin position="147"/>
        <end position="170"/>
    </location>
</feature>
<accession>A0AAV9Y3C0</accession>
<feature type="transmembrane region" description="Helical" evidence="7">
    <location>
        <begin position="50"/>
        <end position="70"/>
    </location>
</feature>
<dbReference type="PANTHER" id="PTHR12246">
    <property type="entry name" value="PALMITOYLTRANSFERASE ZDHHC16"/>
    <property type="match status" value="1"/>
</dbReference>
<dbReference type="Proteomes" id="UP001311799">
    <property type="component" value="Unassembled WGS sequence"/>
</dbReference>
<evidence type="ECO:0000259" key="8">
    <source>
        <dbReference type="Pfam" id="PF01529"/>
    </source>
</evidence>
<dbReference type="EMBL" id="JAWDEY010000002">
    <property type="protein sequence ID" value="KAK6591019.1"/>
    <property type="molecule type" value="Genomic_DNA"/>
</dbReference>
<evidence type="ECO:0000256" key="6">
    <source>
        <dbReference type="ARBA" id="ARBA00023315"/>
    </source>
</evidence>
<evidence type="ECO:0000313" key="10">
    <source>
        <dbReference type="Proteomes" id="UP001311799"/>
    </source>
</evidence>
<comment type="domain">
    <text evidence="7">The DHHC domain is required for palmitoyltransferase activity.</text>
</comment>
<feature type="transmembrane region" description="Helical" evidence="7">
    <location>
        <begin position="12"/>
        <end position="38"/>
    </location>
</feature>
<keyword evidence="2 7" id="KW-0808">Transferase</keyword>
<comment type="catalytic activity">
    <reaction evidence="7">
        <text>L-cysteinyl-[protein] + hexadecanoyl-CoA = S-hexadecanoyl-L-cysteinyl-[protein] + CoA</text>
        <dbReference type="Rhea" id="RHEA:36683"/>
        <dbReference type="Rhea" id="RHEA-COMP:10131"/>
        <dbReference type="Rhea" id="RHEA-COMP:11032"/>
        <dbReference type="ChEBI" id="CHEBI:29950"/>
        <dbReference type="ChEBI" id="CHEBI:57287"/>
        <dbReference type="ChEBI" id="CHEBI:57379"/>
        <dbReference type="ChEBI" id="CHEBI:74151"/>
        <dbReference type="EC" id="2.3.1.225"/>
    </reaction>
</comment>